<gene>
    <name evidence="1" type="ORF">MRB53_031515</name>
</gene>
<reference evidence="1 2" key="1">
    <citation type="journal article" date="2022" name="Hortic Res">
        <title>A haplotype resolved chromosomal level avocado genome allows analysis of novel avocado genes.</title>
        <authorList>
            <person name="Nath O."/>
            <person name="Fletcher S.J."/>
            <person name="Hayward A."/>
            <person name="Shaw L.M."/>
            <person name="Masouleh A.K."/>
            <person name="Furtado A."/>
            <person name="Henry R.J."/>
            <person name="Mitter N."/>
        </authorList>
    </citation>
    <scope>NUCLEOTIDE SEQUENCE [LARGE SCALE GENOMIC DNA]</scope>
    <source>
        <strain evidence="2">cv. Hass</strain>
    </source>
</reference>
<comment type="caution">
    <text evidence="1">The sequence shown here is derived from an EMBL/GenBank/DDBJ whole genome shotgun (WGS) entry which is preliminary data.</text>
</comment>
<accession>A0ACC2KQ55</accession>
<evidence type="ECO:0000313" key="1">
    <source>
        <dbReference type="EMBL" id="KAJ8622986.1"/>
    </source>
</evidence>
<protein>
    <submittedName>
        <fullName evidence="1">Uncharacterized protein</fullName>
    </submittedName>
</protein>
<sequence>MASHHLLLRPWPPGPNLRLRAHSTATPIIFPTPSLSHILRQRRRKPASLMAKRKTEQEAGIRIPEERKDSRVGAKEEKVVGLIELTGKVTRALPGPRIGQTPFPWILAVPLAYIGFSLVTVLVKAVWQFSPPKESSKKLWRSFVRDQLEDSLSTAESSKKTKVMANASFDEAIDGLKKLLSGKEELGPIAAMKIAQLTNELQASSAPYPVERMKTGFEHFKKEKYEKETQLFQDLAKGQSPKFMVFACSDSRVCPSHILNFQPGEAFMVRNIANMVPPYDQTKYAGAGAAIEYAVLHLKVENIVVIGHSCCGGIKGLMSLADDGTTSTDFIEEWVKICLPARLKVRKEHDSSPLQDQCSKCEKEAVNVSLGNLLTYPFVKKAVENKTLALHGGYYDFINGSYETWGVDFGFTPAFKV</sequence>
<organism evidence="1 2">
    <name type="scientific">Persea americana</name>
    <name type="common">Avocado</name>
    <dbReference type="NCBI Taxonomy" id="3435"/>
    <lineage>
        <taxon>Eukaryota</taxon>
        <taxon>Viridiplantae</taxon>
        <taxon>Streptophyta</taxon>
        <taxon>Embryophyta</taxon>
        <taxon>Tracheophyta</taxon>
        <taxon>Spermatophyta</taxon>
        <taxon>Magnoliopsida</taxon>
        <taxon>Magnoliidae</taxon>
        <taxon>Laurales</taxon>
        <taxon>Lauraceae</taxon>
        <taxon>Persea</taxon>
    </lineage>
</organism>
<keyword evidence="2" id="KW-1185">Reference proteome</keyword>
<evidence type="ECO:0000313" key="2">
    <source>
        <dbReference type="Proteomes" id="UP001234297"/>
    </source>
</evidence>
<name>A0ACC2KQ55_PERAE</name>
<dbReference type="EMBL" id="CM056818">
    <property type="protein sequence ID" value="KAJ8622986.1"/>
    <property type="molecule type" value="Genomic_DNA"/>
</dbReference>
<proteinExistence type="predicted"/>
<dbReference type="Proteomes" id="UP001234297">
    <property type="component" value="Chromosome 10"/>
</dbReference>